<dbReference type="EMBL" id="AZHC01000010">
    <property type="protein sequence ID" value="OAA44277.1"/>
    <property type="molecule type" value="Genomic_DNA"/>
</dbReference>
<evidence type="ECO:0000313" key="1">
    <source>
        <dbReference type="EMBL" id="OAA44277.1"/>
    </source>
</evidence>
<keyword evidence="2" id="KW-1185">Reference proteome</keyword>
<gene>
    <name evidence="1" type="ORF">NOR_04005</name>
</gene>
<name>A0A167EQJ3_METRR</name>
<dbReference type="Proteomes" id="UP000243498">
    <property type="component" value="Unassembled WGS sequence"/>
</dbReference>
<comment type="caution">
    <text evidence="1">The sequence shown here is derived from an EMBL/GenBank/DDBJ whole genome shotgun (WGS) entry which is preliminary data.</text>
</comment>
<protein>
    <submittedName>
        <fullName evidence="1">Uncharacterized protein</fullName>
    </submittedName>
</protein>
<sequence length="80" mass="9322">MRIKEQEQTTPRFFRHVKGHCLIEKCEEDIPPHTRNPGRSNGYGYGDVFFDQDKYRYFRLAKSNGSGIRSEIMGRRQGGA</sequence>
<organism evidence="1 2">
    <name type="scientific">Metarhizium rileyi (strain RCEF 4871)</name>
    <name type="common">Nomuraea rileyi</name>
    <dbReference type="NCBI Taxonomy" id="1649241"/>
    <lineage>
        <taxon>Eukaryota</taxon>
        <taxon>Fungi</taxon>
        <taxon>Dikarya</taxon>
        <taxon>Ascomycota</taxon>
        <taxon>Pezizomycotina</taxon>
        <taxon>Sordariomycetes</taxon>
        <taxon>Hypocreomycetidae</taxon>
        <taxon>Hypocreales</taxon>
        <taxon>Clavicipitaceae</taxon>
        <taxon>Metarhizium</taxon>
    </lineage>
</organism>
<proteinExistence type="predicted"/>
<reference evidence="1 2" key="1">
    <citation type="journal article" date="2016" name="Genome Biol. Evol.">
        <title>Divergent and convergent evolution of fungal pathogenicity.</title>
        <authorList>
            <person name="Shang Y."/>
            <person name="Xiao G."/>
            <person name="Zheng P."/>
            <person name="Cen K."/>
            <person name="Zhan S."/>
            <person name="Wang C."/>
        </authorList>
    </citation>
    <scope>NUCLEOTIDE SEQUENCE [LARGE SCALE GENOMIC DNA]</scope>
    <source>
        <strain evidence="1 2">RCEF 4871</strain>
    </source>
</reference>
<accession>A0A167EQJ3</accession>
<evidence type="ECO:0000313" key="2">
    <source>
        <dbReference type="Proteomes" id="UP000243498"/>
    </source>
</evidence>
<dbReference type="AlphaFoldDB" id="A0A167EQJ3"/>